<evidence type="ECO:0000256" key="1">
    <source>
        <dbReference type="SAM" id="Phobius"/>
    </source>
</evidence>
<keyword evidence="3" id="KW-1185">Reference proteome</keyword>
<protein>
    <submittedName>
        <fullName evidence="2">Uncharacterized protein</fullName>
    </submittedName>
</protein>
<dbReference type="EMBL" id="BAABIS010000001">
    <property type="protein sequence ID" value="GAA4831932.1"/>
    <property type="molecule type" value="Genomic_DNA"/>
</dbReference>
<reference evidence="3" key="1">
    <citation type="journal article" date="2019" name="Int. J. Syst. Evol. Microbiol.">
        <title>The Global Catalogue of Microorganisms (GCM) 10K type strain sequencing project: providing services to taxonomists for standard genome sequencing and annotation.</title>
        <authorList>
            <consortium name="The Broad Institute Genomics Platform"/>
            <consortium name="The Broad Institute Genome Sequencing Center for Infectious Disease"/>
            <person name="Wu L."/>
            <person name="Ma J."/>
        </authorList>
    </citation>
    <scope>NUCLEOTIDE SEQUENCE [LARGE SCALE GENOMIC DNA]</scope>
    <source>
        <strain evidence="3">JCM 13006</strain>
    </source>
</reference>
<comment type="caution">
    <text evidence="2">The sequence shown here is derived from an EMBL/GenBank/DDBJ whole genome shotgun (WGS) entry which is preliminary data.</text>
</comment>
<organism evidence="2 3">
    <name type="scientific">Kitasatospora terrestris</name>
    <dbReference type="NCBI Taxonomy" id="258051"/>
    <lineage>
        <taxon>Bacteria</taxon>
        <taxon>Bacillati</taxon>
        <taxon>Actinomycetota</taxon>
        <taxon>Actinomycetes</taxon>
        <taxon>Kitasatosporales</taxon>
        <taxon>Streptomycetaceae</taxon>
        <taxon>Kitasatospora</taxon>
    </lineage>
</organism>
<keyword evidence="1" id="KW-1133">Transmembrane helix</keyword>
<keyword evidence="1" id="KW-0812">Transmembrane</keyword>
<keyword evidence="1" id="KW-0472">Membrane</keyword>
<evidence type="ECO:0000313" key="3">
    <source>
        <dbReference type="Proteomes" id="UP001501752"/>
    </source>
</evidence>
<proteinExistence type="predicted"/>
<sequence length="87" mass="8722">MPTGKDASQGPLGADCQVSEPSYGSHAVWWQLMPAGLLTTVPPPQPSLVQADTTLLVVAACALTGAAVPIAVAVARAAVATTVARQT</sequence>
<evidence type="ECO:0000313" key="2">
    <source>
        <dbReference type="EMBL" id="GAA4831932.1"/>
    </source>
</evidence>
<name>A0ABP9D6E0_9ACTN</name>
<gene>
    <name evidence="2" type="ORF">GCM10023235_02710</name>
</gene>
<accession>A0ABP9D6E0</accession>
<dbReference type="Proteomes" id="UP001501752">
    <property type="component" value="Unassembled WGS sequence"/>
</dbReference>
<feature type="transmembrane region" description="Helical" evidence="1">
    <location>
        <begin position="55"/>
        <end position="79"/>
    </location>
</feature>